<reference evidence="1" key="2">
    <citation type="submission" date="2021-04" db="EMBL/GenBank/DDBJ databases">
        <title>Isolation and genomic analysis of the ibuprofen-degrading bacterium Sphingomonas strain MPO218.</title>
        <authorList>
            <person name="Aulestia M."/>
            <person name="Flores A."/>
            <person name="Mangas E.L."/>
            <person name="Perez-Pulido A.J."/>
            <person name="Santero E."/>
            <person name="Camacho E.M."/>
        </authorList>
    </citation>
    <scope>NUCLEOTIDE SEQUENCE</scope>
    <source>
        <strain evidence="1">MPO218</strain>
    </source>
</reference>
<dbReference type="AlphaFoldDB" id="A0A975HDK1"/>
<organism evidence="1 2">
    <name type="scientific">Rhizorhabdus wittichii</name>
    <dbReference type="NCBI Taxonomy" id="160791"/>
    <lineage>
        <taxon>Bacteria</taxon>
        <taxon>Pseudomonadati</taxon>
        <taxon>Pseudomonadota</taxon>
        <taxon>Alphaproteobacteria</taxon>
        <taxon>Sphingomonadales</taxon>
        <taxon>Sphingomonadaceae</taxon>
        <taxon>Rhizorhabdus</taxon>
    </lineage>
</organism>
<proteinExistence type="predicted"/>
<evidence type="ECO:0000313" key="1">
    <source>
        <dbReference type="EMBL" id="QTH21402.1"/>
    </source>
</evidence>
<name>A0A975HDK1_9SPHN</name>
<dbReference type="Proteomes" id="UP000664914">
    <property type="component" value="Chromosome"/>
</dbReference>
<protein>
    <recommendedName>
        <fullName evidence="3">Glycosyl transferase</fullName>
    </recommendedName>
</protein>
<dbReference type="SUPFAM" id="SSF53756">
    <property type="entry name" value="UDP-Glycosyltransferase/glycogen phosphorylase"/>
    <property type="match status" value="1"/>
</dbReference>
<accession>A0A975HDK1</accession>
<gene>
    <name evidence="1" type="ORF">HRJ34_24300</name>
</gene>
<dbReference type="EMBL" id="CP059319">
    <property type="protein sequence ID" value="QTH21402.1"/>
    <property type="molecule type" value="Genomic_DNA"/>
</dbReference>
<dbReference type="Gene3D" id="3.40.50.12580">
    <property type="match status" value="1"/>
</dbReference>
<dbReference type="InterPro" id="IPR043148">
    <property type="entry name" value="TagF_C"/>
</dbReference>
<evidence type="ECO:0000313" key="2">
    <source>
        <dbReference type="Proteomes" id="UP000664914"/>
    </source>
</evidence>
<evidence type="ECO:0008006" key="3">
    <source>
        <dbReference type="Google" id="ProtNLM"/>
    </source>
</evidence>
<sequence length="410" mass="46092">MRVSPDGGVMARMRIGFLFNHDQVHQVAHALPIALAMRRLHPTAEIVVATTNDRLTAEVHRLAGDAADGLTIVQLALRKPLTRFLARHLEWALPVRKIGVYRDNLDLFEGLDALVVTEKTSLLLKTRYGLRVPIIHTRHGAGDRAIGFDKASARFDRVLVSGPKIRRRLVEEAHVDPDRIETVGYAKFDLIGERSPRLPFQDNGKPTVLYNPHLSPHLSSWYRHGRAVLDHFLHDDQFNLIFAPHVMLFHRRFVVTIDKLRIDRPGVVEQRHLDAPNIHVDLGSPASTDMTYTLAADIYLGDVSSQVYEFLHRPRPCVFLNSHDVDWRGDPNYAHWAAGPVIHDPANLGAAIDWAMVARDQYEPVQQQLFADSFDLSDEPSSLRAARAVLRFLGASAIVEPARDGKELAA</sequence>
<reference evidence="1" key="1">
    <citation type="submission" date="2020-07" db="EMBL/GenBank/DDBJ databases">
        <authorList>
            <person name="Camacho E."/>
        </authorList>
    </citation>
    <scope>NUCLEOTIDE SEQUENCE</scope>
    <source>
        <strain evidence="1">MPO218</strain>
    </source>
</reference>